<dbReference type="AlphaFoldDB" id="A0A6J4TRJ4"/>
<keyword evidence="1" id="KW-1133">Transmembrane helix</keyword>
<evidence type="ECO:0000313" key="2">
    <source>
        <dbReference type="EMBL" id="CAA9530728.1"/>
    </source>
</evidence>
<name>A0A6J4TRJ4_9ACTN</name>
<organism evidence="2">
    <name type="scientific">uncultured Solirubrobacteraceae bacterium</name>
    <dbReference type="NCBI Taxonomy" id="1162706"/>
    <lineage>
        <taxon>Bacteria</taxon>
        <taxon>Bacillati</taxon>
        <taxon>Actinomycetota</taxon>
        <taxon>Thermoleophilia</taxon>
        <taxon>Solirubrobacterales</taxon>
        <taxon>Solirubrobacteraceae</taxon>
        <taxon>environmental samples</taxon>
    </lineage>
</organism>
<proteinExistence type="predicted"/>
<keyword evidence="1" id="KW-0812">Transmembrane</keyword>
<accession>A0A6J4TRJ4</accession>
<gene>
    <name evidence="2" type="ORF">AVDCRST_MAG85-3652</name>
</gene>
<protein>
    <submittedName>
        <fullName evidence="2">Uncharacterized protein</fullName>
    </submittedName>
</protein>
<keyword evidence="1" id="KW-0472">Membrane</keyword>
<reference evidence="2" key="1">
    <citation type="submission" date="2020-02" db="EMBL/GenBank/DDBJ databases">
        <authorList>
            <person name="Meier V. D."/>
        </authorList>
    </citation>
    <scope>NUCLEOTIDE SEQUENCE</scope>
    <source>
        <strain evidence="2">AVDCRST_MAG85</strain>
    </source>
</reference>
<dbReference type="EMBL" id="CADCVT010000408">
    <property type="protein sequence ID" value="CAA9530728.1"/>
    <property type="molecule type" value="Genomic_DNA"/>
</dbReference>
<evidence type="ECO:0000256" key="1">
    <source>
        <dbReference type="SAM" id="Phobius"/>
    </source>
</evidence>
<sequence>MTLEDTLKATNASLIAFDLALGTATLLAPAKTLRLLGHDHPSEDAEHLFRRCAPIWLTFAAAHTVAARRGEPRDWWALSWLRGTELFTDVLWSASPAFTRPGARAGLWWAGAFNGAVALGFASLARKKRSRWPR</sequence>
<feature type="transmembrane region" description="Helical" evidence="1">
    <location>
        <begin position="106"/>
        <end position="125"/>
    </location>
</feature>